<proteinExistence type="predicted"/>
<evidence type="ECO:0000313" key="1">
    <source>
        <dbReference type="Proteomes" id="UP000887576"/>
    </source>
</evidence>
<accession>A0AC34PUN9</accession>
<dbReference type="Proteomes" id="UP000887576">
    <property type="component" value="Unplaced"/>
</dbReference>
<dbReference type="WBParaSite" id="JU765_v2.g10189.t1">
    <property type="protein sequence ID" value="JU765_v2.g10189.t1"/>
    <property type="gene ID" value="JU765_v2.g10189"/>
</dbReference>
<protein>
    <submittedName>
        <fullName evidence="2">LRRCT domain-containing protein</fullName>
    </submittedName>
</protein>
<name>A0AC34PUN9_9BILA</name>
<evidence type="ECO:0000313" key="2">
    <source>
        <dbReference type="WBParaSite" id="JU765_v2.g10189.t1"/>
    </source>
</evidence>
<sequence>MTCVRLIQLHNRPDYTASIHSATQWEIQSSLHWLRQQLEATNGNRSWPVLINLHNLEKTTKTRIVTILDLWMSSLANKNATRKVAVFFAHLHSRHEINTECISGTSVPFIFVGSVPHNRMKLFKLGLLLLIFVIILTLVDARPKKNNKDDDDDDDPNTIKIDEEEDDEKPSKNSKKGRVKASNKKTDDDYDVDDQEDSTGAIRACSKGGICDCESKDELKCEKVMVDGKQLDTLHIEVVKEGFDAKKVNLKNNAIQRIQTDRIFPGQETTIESLDLSDNIIDQIDSHAFDVLTTLRTLKLSHNHIKKIGPNIFTEEFGEVLMHLYLDNNQIERITSKTFSKLTELTILVLDSNPIKELPKNAFPESLKNLEELSLDYCNIDKLDDEIFKNLVNLKSLSLIGNPIVSIPKAINAIPNLENLDLSATNLPEIHTEQIVDDHNLKLLRISNMKFLYDINDCAFCGLSKLETLTMENCSSLRNIDANAFGTEEQEKDETFTVPVLKELNLKNCNFTHLPPELLAWEKIEKLSISGNPFECNCEMSWLINNKTLHSFTDAPRCAGPDEFQGKTFSQVADTMCNPVKSKNGSKNVVLAFVLLMGVLGVITAFLFYTRRIRVTNVLYRPEVPEMGYSNLSAQQDHQDDERELQTDFHPKPDAAL</sequence>
<organism evidence="1 2">
    <name type="scientific">Panagrolaimus sp. JU765</name>
    <dbReference type="NCBI Taxonomy" id="591449"/>
    <lineage>
        <taxon>Eukaryota</taxon>
        <taxon>Metazoa</taxon>
        <taxon>Ecdysozoa</taxon>
        <taxon>Nematoda</taxon>
        <taxon>Chromadorea</taxon>
        <taxon>Rhabditida</taxon>
        <taxon>Tylenchina</taxon>
        <taxon>Panagrolaimomorpha</taxon>
        <taxon>Panagrolaimoidea</taxon>
        <taxon>Panagrolaimidae</taxon>
        <taxon>Panagrolaimus</taxon>
    </lineage>
</organism>
<reference evidence="2" key="1">
    <citation type="submission" date="2022-11" db="UniProtKB">
        <authorList>
            <consortium name="WormBaseParasite"/>
        </authorList>
    </citation>
    <scope>IDENTIFICATION</scope>
</reference>